<comment type="similarity">
    <text evidence="2">Belongs to the LysR transcriptional regulatory family.</text>
</comment>
<dbReference type="Gene3D" id="1.10.10.10">
    <property type="entry name" value="Winged helix-like DNA-binding domain superfamily/Winged helix DNA-binding domain"/>
    <property type="match status" value="1"/>
</dbReference>
<evidence type="ECO:0000313" key="8">
    <source>
        <dbReference type="Proteomes" id="UP000305095"/>
    </source>
</evidence>
<reference evidence="7 8" key="1">
    <citation type="submission" date="2019-05" db="EMBL/GenBank/DDBJ databases">
        <title>Draft Genome of Bradyrhizobium elkanii strain SEMIA 938, Used in Commercial Inoculants for Lupinus spp. in Brazil.</title>
        <authorList>
            <person name="Hungria M."/>
            <person name="Delamuta J.R.M."/>
            <person name="Ribeiro R.A."/>
            <person name="Nogueira M.A."/>
        </authorList>
    </citation>
    <scope>NUCLEOTIDE SEQUENCE [LARGE SCALE GENOMIC DNA]</scope>
    <source>
        <strain evidence="7 8">Semia 938</strain>
    </source>
</reference>
<accession>A0A4U6SAS2</accession>
<dbReference type="AlphaFoldDB" id="A0A4U6SAS2"/>
<evidence type="ECO:0000256" key="1">
    <source>
        <dbReference type="ARBA" id="ARBA00003502"/>
    </source>
</evidence>
<dbReference type="GO" id="GO:0003700">
    <property type="term" value="F:DNA-binding transcription factor activity"/>
    <property type="evidence" value="ECO:0007669"/>
    <property type="project" value="InterPro"/>
</dbReference>
<comment type="caution">
    <text evidence="7">The sequence shown here is derived from an EMBL/GenBank/DDBJ whole genome shotgun (WGS) entry which is preliminary data.</text>
</comment>
<evidence type="ECO:0000256" key="2">
    <source>
        <dbReference type="ARBA" id="ARBA00009437"/>
    </source>
</evidence>
<dbReference type="PRINTS" id="PR00039">
    <property type="entry name" value="HTHLYSR"/>
</dbReference>
<dbReference type="EMBL" id="SZZP01000002">
    <property type="protein sequence ID" value="TKV83482.1"/>
    <property type="molecule type" value="Genomic_DNA"/>
</dbReference>
<dbReference type="InterPro" id="IPR036388">
    <property type="entry name" value="WH-like_DNA-bd_sf"/>
</dbReference>
<dbReference type="InterPro" id="IPR037410">
    <property type="entry name" value="BudR_PBP2"/>
</dbReference>
<dbReference type="Gene3D" id="3.40.190.10">
    <property type="entry name" value="Periplasmic binding protein-like II"/>
    <property type="match status" value="2"/>
</dbReference>
<dbReference type="Pfam" id="PF03466">
    <property type="entry name" value="LysR_substrate"/>
    <property type="match status" value="1"/>
</dbReference>
<dbReference type="CDD" id="cd08451">
    <property type="entry name" value="PBP2_BudR"/>
    <property type="match status" value="1"/>
</dbReference>
<sequence length="310" mass="33252">MDCLPMIELRHLRYAVAVAEEGHITRAAARLGIQQPPLSQQIRALEAAIGAPLFRRQPRGVELTAAGRAFVGKARAILRDADLAVEAARRASRGQEGQLAIGFTSSAAFHPFVTGVMREMRERAPAITLSLEEASTGELIAAVEADRLDAAFVRAPSERLETLTITHLLDEEMVVALPDHHPRARKDTRRRISLASLADEPLILYRRPTGPGLYDSIIAACRAAGFSPKVAQEATRMVSTLSLVAAGLGISIVPESMARLETAGVSYLRLDRATGLVAPLALARKKGPAGGTLGRLLGIVTRRVKDRAGD</sequence>
<dbReference type="FunFam" id="1.10.10.10:FF:000001">
    <property type="entry name" value="LysR family transcriptional regulator"/>
    <property type="match status" value="1"/>
</dbReference>
<evidence type="ECO:0000256" key="5">
    <source>
        <dbReference type="ARBA" id="ARBA00023163"/>
    </source>
</evidence>
<dbReference type="PANTHER" id="PTHR30346:SF30">
    <property type="entry name" value="SMALL NEUTRAL PROTEASE REGULATORY PROTEIN"/>
    <property type="match status" value="1"/>
</dbReference>
<dbReference type="PANTHER" id="PTHR30346">
    <property type="entry name" value="TRANSCRIPTIONAL DUAL REGULATOR HCAR-RELATED"/>
    <property type="match status" value="1"/>
</dbReference>
<keyword evidence="5" id="KW-0804">Transcription</keyword>
<dbReference type="InterPro" id="IPR036390">
    <property type="entry name" value="WH_DNA-bd_sf"/>
</dbReference>
<evidence type="ECO:0000256" key="4">
    <source>
        <dbReference type="ARBA" id="ARBA00023125"/>
    </source>
</evidence>
<dbReference type="SUPFAM" id="SSF53850">
    <property type="entry name" value="Periplasmic binding protein-like II"/>
    <property type="match status" value="1"/>
</dbReference>
<gene>
    <name evidence="7" type="ORF">FDV58_04505</name>
</gene>
<keyword evidence="4" id="KW-0238">DNA-binding</keyword>
<evidence type="ECO:0000313" key="7">
    <source>
        <dbReference type="EMBL" id="TKV83482.1"/>
    </source>
</evidence>
<evidence type="ECO:0000256" key="3">
    <source>
        <dbReference type="ARBA" id="ARBA00023015"/>
    </source>
</evidence>
<organism evidence="7 8">
    <name type="scientific">Bradyrhizobium elkanii</name>
    <dbReference type="NCBI Taxonomy" id="29448"/>
    <lineage>
        <taxon>Bacteria</taxon>
        <taxon>Pseudomonadati</taxon>
        <taxon>Pseudomonadota</taxon>
        <taxon>Alphaproteobacteria</taxon>
        <taxon>Hyphomicrobiales</taxon>
        <taxon>Nitrobacteraceae</taxon>
        <taxon>Bradyrhizobium</taxon>
    </lineage>
</organism>
<dbReference type="Proteomes" id="UP000305095">
    <property type="component" value="Unassembled WGS sequence"/>
</dbReference>
<comment type="function">
    <text evidence="1">NodD regulates the expression of the nodABCFE genes which encode other nodulation proteins. NodD is also a negative regulator of its own expression. Binds flavonoids as inducers.</text>
</comment>
<keyword evidence="3" id="KW-0805">Transcription regulation</keyword>
<dbReference type="PROSITE" id="PS50931">
    <property type="entry name" value="HTH_LYSR"/>
    <property type="match status" value="1"/>
</dbReference>
<dbReference type="GO" id="GO:0032993">
    <property type="term" value="C:protein-DNA complex"/>
    <property type="evidence" value="ECO:0007669"/>
    <property type="project" value="TreeGrafter"/>
</dbReference>
<proteinExistence type="inferred from homology"/>
<dbReference type="InterPro" id="IPR005119">
    <property type="entry name" value="LysR_subst-bd"/>
</dbReference>
<dbReference type="GO" id="GO:0003677">
    <property type="term" value="F:DNA binding"/>
    <property type="evidence" value="ECO:0007669"/>
    <property type="project" value="UniProtKB-KW"/>
</dbReference>
<dbReference type="Pfam" id="PF00126">
    <property type="entry name" value="HTH_1"/>
    <property type="match status" value="1"/>
</dbReference>
<protein>
    <submittedName>
        <fullName evidence="7">LysR family transcriptional regulator</fullName>
    </submittedName>
</protein>
<evidence type="ECO:0000259" key="6">
    <source>
        <dbReference type="PROSITE" id="PS50931"/>
    </source>
</evidence>
<feature type="domain" description="HTH lysR-type" evidence="6">
    <location>
        <begin position="7"/>
        <end position="64"/>
    </location>
</feature>
<dbReference type="SUPFAM" id="SSF46785">
    <property type="entry name" value="Winged helix' DNA-binding domain"/>
    <property type="match status" value="1"/>
</dbReference>
<dbReference type="InterPro" id="IPR000847">
    <property type="entry name" value="LysR_HTH_N"/>
</dbReference>
<name>A0A4U6SAS2_BRAEL</name>